<evidence type="ECO:0000256" key="3">
    <source>
        <dbReference type="ARBA" id="ARBA00023015"/>
    </source>
</evidence>
<gene>
    <name evidence="8" type="ORF">METZ01_LOCUS67229</name>
</gene>
<dbReference type="InterPro" id="IPR001867">
    <property type="entry name" value="OmpR/PhoB-type_DNA-bd"/>
</dbReference>
<dbReference type="InterPro" id="IPR039420">
    <property type="entry name" value="WalR-like"/>
</dbReference>
<keyword evidence="2" id="KW-0902">Two-component regulatory system</keyword>
<protein>
    <submittedName>
        <fullName evidence="8">Uncharacterized protein</fullName>
    </submittedName>
</protein>
<proteinExistence type="predicted"/>
<organism evidence="8">
    <name type="scientific">marine metagenome</name>
    <dbReference type="NCBI Taxonomy" id="408172"/>
    <lineage>
        <taxon>unclassified sequences</taxon>
        <taxon>metagenomes</taxon>
        <taxon>ecological metagenomes</taxon>
    </lineage>
</organism>
<dbReference type="PROSITE" id="PS51755">
    <property type="entry name" value="OMPR_PHOB"/>
    <property type="match status" value="1"/>
</dbReference>
<keyword evidence="5" id="KW-0804">Transcription</keyword>
<dbReference type="Gene3D" id="6.10.250.690">
    <property type="match status" value="1"/>
</dbReference>
<name>A0A381TE25_9ZZZZ</name>
<dbReference type="PROSITE" id="PS50110">
    <property type="entry name" value="RESPONSE_REGULATORY"/>
    <property type="match status" value="1"/>
</dbReference>
<dbReference type="PANTHER" id="PTHR48111">
    <property type="entry name" value="REGULATOR OF RPOS"/>
    <property type="match status" value="1"/>
</dbReference>
<dbReference type="Gene3D" id="3.40.50.2300">
    <property type="match status" value="1"/>
</dbReference>
<dbReference type="InterPro" id="IPR036388">
    <property type="entry name" value="WH-like_DNA-bd_sf"/>
</dbReference>
<evidence type="ECO:0000259" key="6">
    <source>
        <dbReference type="PROSITE" id="PS50110"/>
    </source>
</evidence>
<dbReference type="InterPro" id="IPR011006">
    <property type="entry name" value="CheY-like_superfamily"/>
</dbReference>
<dbReference type="GO" id="GO:0000976">
    <property type="term" value="F:transcription cis-regulatory region binding"/>
    <property type="evidence" value="ECO:0007669"/>
    <property type="project" value="TreeGrafter"/>
</dbReference>
<dbReference type="InterPro" id="IPR016032">
    <property type="entry name" value="Sig_transdc_resp-reg_C-effctor"/>
</dbReference>
<evidence type="ECO:0000313" key="8">
    <source>
        <dbReference type="EMBL" id="SVA14375.1"/>
    </source>
</evidence>
<dbReference type="Pfam" id="PF00486">
    <property type="entry name" value="Trans_reg_C"/>
    <property type="match status" value="1"/>
</dbReference>
<keyword evidence="4" id="KW-0238">DNA-binding</keyword>
<dbReference type="SUPFAM" id="SSF46894">
    <property type="entry name" value="C-terminal effector domain of the bipartite response regulators"/>
    <property type="match status" value="1"/>
</dbReference>
<dbReference type="InterPro" id="IPR001789">
    <property type="entry name" value="Sig_transdc_resp-reg_receiver"/>
</dbReference>
<dbReference type="Pfam" id="PF00072">
    <property type="entry name" value="Response_reg"/>
    <property type="match status" value="1"/>
</dbReference>
<dbReference type="CDD" id="cd00383">
    <property type="entry name" value="trans_reg_C"/>
    <property type="match status" value="1"/>
</dbReference>
<keyword evidence="1" id="KW-0597">Phosphoprotein</keyword>
<dbReference type="PANTHER" id="PTHR48111:SF21">
    <property type="entry name" value="DNA-BINDING DUAL MASTER TRANSCRIPTIONAL REGULATOR RPAA"/>
    <property type="match status" value="1"/>
</dbReference>
<reference evidence="8" key="1">
    <citation type="submission" date="2018-05" db="EMBL/GenBank/DDBJ databases">
        <authorList>
            <person name="Lanie J.A."/>
            <person name="Ng W.-L."/>
            <person name="Kazmierczak K.M."/>
            <person name="Andrzejewski T.M."/>
            <person name="Davidsen T.M."/>
            <person name="Wayne K.J."/>
            <person name="Tettelin H."/>
            <person name="Glass J.I."/>
            <person name="Rusch D."/>
            <person name="Podicherti R."/>
            <person name="Tsui H.-C.T."/>
            <person name="Winkler M.E."/>
        </authorList>
    </citation>
    <scope>NUCLEOTIDE SEQUENCE</scope>
</reference>
<dbReference type="GO" id="GO:0006355">
    <property type="term" value="P:regulation of DNA-templated transcription"/>
    <property type="evidence" value="ECO:0007669"/>
    <property type="project" value="InterPro"/>
</dbReference>
<evidence type="ECO:0000256" key="1">
    <source>
        <dbReference type="ARBA" id="ARBA00022553"/>
    </source>
</evidence>
<evidence type="ECO:0000256" key="2">
    <source>
        <dbReference type="ARBA" id="ARBA00023012"/>
    </source>
</evidence>
<dbReference type="EMBL" id="UINC01004444">
    <property type="protein sequence ID" value="SVA14375.1"/>
    <property type="molecule type" value="Genomic_DNA"/>
</dbReference>
<dbReference type="SMART" id="SM00862">
    <property type="entry name" value="Trans_reg_C"/>
    <property type="match status" value="1"/>
</dbReference>
<dbReference type="Gene3D" id="1.10.10.10">
    <property type="entry name" value="Winged helix-like DNA-binding domain superfamily/Winged helix DNA-binding domain"/>
    <property type="match status" value="1"/>
</dbReference>
<evidence type="ECO:0000259" key="7">
    <source>
        <dbReference type="PROSITE" id="PS51755"/>
    </source>
</evidence>
<dbReference type="SUPFAM" id="SSF52172">
    <property type="entry name" value="CheY-like"/>
    <property type="match status" value="1"/>
</dbReference>
<evidence type="ECO:0000256" key="4">
    <source>
        <dbReference type="ARBA" id="ARBA00023125"/>
    </source>
</evidence>
<keyword evidence="3" id="KW-0805">Transcription regulation</keyword>
<dbReference type="GO" id="GO:0005829">
    <property type="term" value="C:cytosol"/>
    <property type="evidence" value="ECO:0007669"/>
    <property type="project" value="TreeGrafter"/>
</dbReference>
<sequence length="188" mass="22027">MLILDVMLPYKDGFAVCRELREEGNEVPVLFLTAKSDPEDRIRGLEDGADDYMSKPFHLAELLLRVAAILRRNRWYRRSTLDRPVIRFGENEMDFRTYRGRSADGIEHELTHKEALIFRLLAEREGQVVSRDEILDVVWGYEAFPSSRTIDNFILRLRRRFEQTASTSRYFHTVHGVGYLFKSDANDP</sequence>
<dbReference type="GO" id="GO:0032993">
    <property type="term" value="C:protein-DNA complex"/>
    <property type="evidence" value="ECO:0007669"/>
    <property type="project" value="TreeGrafter"/>
</dbReference>
<dbReference type="AlphaFoldDB" id="A0A381TE25"/>
<feature type="domain" description="Response regulatory" evidence="6">
    <location>
        <begin position="1"/>
        <end position="70"/>
    </location>
</feature>
<dbReference type="GO" id="GO:0000156">
    <property type="term" value="F:phosphorelay response regulator activity"/>
    <property type="evidence" value="ECO:0007669"/>
    <property type="project" value="TreeGrafter"/>
</dbReference>
<feature type="domain" description="OmpR/PhoB-type" evidence="7">
    <location>
        <begin position="83"/>
        <end position="183"/>
    </location>
</feature>
<evidence type="ECO:0000256" key="5">
    <source>
        <dbReference type="ARBA" id="ARBA00023163"/>
    </source>
</evidence>
<accession>A0A381TE25</accession>